<dbReference type="Proteomes" id="UP000286928">
    <property type="component" value="Unassembled WGS sequence"/>
</dbReference>
<feature type="transmembrane region" description="Helical" evidence="6">
    <location>
        <begin position="236"/>
        <end position="255"/>
    </location>
</feature>
<name>A0A430S7B0_THESC</name>
<evidence type="ECO:0000313" key="7">
    <source>
        <dbReference type="EMBL" id="RTH31222.1"/>
    </source>
</evidence>
<evidence type="ECO:0000256" key="6">
    <source>
        <dbReference type="SAM" id="Phobius"/>
    </source>
</evidence>
<evidence type="ECO:0000256" key="5">
    <source>
        <dbReference type="ARBA" id="ARBA00023136"/>
    </source>
</evidence>
<keyword evidence="2" id="KW-1003">Cell membrane</keyword>
<reference evidence="9 10" key="2">
    <citation type="journal article" date="2019" name="Extremophiles">
        <title>Biogeography of thermophiles and predominance of Thermus scotoductus in domestic water heaters.</title>
        <authorList>
            <person name="Wilpiszeski R.L."/>
            <person name="Zhang Z."/>
            <person name="House C.H."/>
        </authorList>
    </citation>
    <scope>NUCLEOTIDE SEQUENCE [LARGE SCALE GENOMIC DNA]</scope>
    <source>
        <strain evidence="8 10">12_S12</strain>
        <strain evidence="7 9">20_S20</strain>
    </source>
</reference>
<feature type="transmembrane region" description="Helical" evidence="6">
    <location>
        <begin position="286"/>
        <end position="306"/>
    </location>
</feature>
<protein>
    <submittedName>
        <fullName evidence="7">ABC transporter permease</fullName>
    </submittedName>
</protein>
<feature type="transmembrane region" description="Helical" evidence="6">
    <location>
        <begin position="207"/>
        <end position="230"/>
    </location>
</feature>
<evidence type="ECO:0000313" key="10">
    <source>
        <dbReference type="Proteomes" id="UP000287962"/>
    </source>
</evidence>
<feature type="transmembrane region" description="Helical" evidence="6">
    <location>
        <begin position="150"/>
        <end position="176"/>
    </location>
</feature>
<evidence type="ECO:0000313" key="9">
    <source>
        <dbReference type="Proteomes" id="UP000286928"/>
    </source>
</evidence>
<organism evidence="7 9">
    <name type="scientific">Thermus scotoductus</name>
    <dbReference type="NCBI Taxonomy" id="37636"/>
    <lineage>
        <taxon>Bacteria</taxon>
        <taxon>Thermotogati</taxon>
        <taxon>Deinococcota</taxon>
        <taxon>Deinococci</taxon>
        <taxon>Thermales</taxon>
        <taxon>Thermaceae</taxon>
        <taxon>Thermus</taxon>
    </lineage>
</organism>
<gene>
    <name evidence="8" type="ORF">CSW25_13210</name>
    <name evidence="7" type="ORF">CSW33_08520</name>
</gene>
<accession>A0A430S7B0</accession>
<dbReference type="GO" id="GO:0005886">
    <property type="term" value="C:plasma membrane"/>
    <property type="evidence" value="ECO:0007669"/>
    <property type="project" value="UniProtKB-SubCell"/>
</dbReference>
<dbReference type="EMBL" id="PEML01000330">
    <property type="protein sequence ID" value="RTI04228.1"/>
    <property type="molecule type" value="Genomic_DNA"/>
</dbReference>
<dbReference type="InterPro" id="IPR001851">
    <property type="entry name" value="ABC_transp_permease"/>
</dbReference>
<evidence type="ECO:0000256" key="2">
    <source>
        <dbReference type="ARBA" id="ARBA00022475"/>
    </source>
</evidence>
<comment type="caution">
    <text evidence="7">The sequence shown here is derived from an EMBL/GenBank/DDBJ whole genome shotgun (WGS) entry which is preliminary data.</text>
</comment>
<reference evidence="8" key="1">
    <citation type="submission" date="2017-10" db="EMBL/GenBank/DDBJ databases">
        <authorList>
            <person name="Wilpiszeski R.L."/>
            <person name="Zhidan Z."/>
            <person name="House C.H."/>
        </authorList>
    </citation>
    <scope>NUCLEOTIDE SEQUENCE</scope>
    <source>
        <strain evidence="8">12_S12</strain>
    </source>
</reference>
<dbReference type="PANTHER" id="PTHR32196">
    <property type="entry name" value="ABC TRANSPORTER PERMEASE PROTEIN YPHD-RELATED-RELATED"/>
    <property type="match status" value="1"/>
</dbReference>
<proteinExistence type="predicted"/>
<evidence type="ECO:0000256" key="3">
    <source>
        <dbReference type="ARBA" id="ARBA00022692"/>
    </source>
</evidence>
<keyword evidence="10" id="KW-1185">Reference proteome</keyword>
<dbReference type="EMBL" id="PEMD01000276">
    <property type="protein sequence ID" value="RTH31222.1"/>
    <property type="molecule type" value="Genomic_DNA"/>
</dbReference>
<keyword evidence="5 6" id="KW-0472">Membrane</keyword>
<dbReference type="RefSeq" id="WP_039457482.1">
    <property type="nucleotide sequence ID" value="NZ_PELO01000326.1"/>
</dbReference>
<feature type="transmembrane region" description="Helical" evidence="6">
    <location>
        <begin position="117"/>
        <end position="138"/>
    </location>
</feature>
<dbReference type="Proteomes" id="UP000287962">
    <property type="component" value="Unassembled WGS sequence"/>
</dbReference>
<evidence type="ECO:0000256" key="1">
    <source>
        <dbReference type="ARBA" id="ARBA00004651"/>
    </source>
</evidence>
<sequence>MTVFQKSPLVTVSALTLILSLALAVVAPPFITLDNLQNLMLQVSIGALFAFGVLFPILLGGIDLAVGSVGALAGVSVALLMTNGVPIGISVLLVLALGAFLGAVHGWATFRLGIPPFVVTLAGLQIYRGAALLLSGGTTIAGLPEAFNRFAVASFLGIPSLFWVTLLSLGACGFLLSKTRTGRYFYAVGSNPEAARRAGVDVARITYLAYALSAFFASLGGVLLASRLAIGTPTAAMGYELSAIAAAVVGGASLFGGRGSVLGTFFGALLFAIIRNGTNLMGIDPFWSMVAEGFLIALVVYADSLGRRRYAGLR</sequence>
<evidence type="ECO:0000256" key="4">
    <source>
        <dbReference type="ARBA" id="ARBA00022989"/>
    </source>
</evidence>
<dbReference type="GO" id="GO:0022857">
    <property type="term" value="F:transmembrane transporter activity"/>
    <property type="evidence" value="ECO:0007669"/>
    <property type="project" value="InterPro"/>
</dbReference>
<keyword evidence="4 6" id="KW-1133">Transmembrane helix</keyword>
<feature type="transmembrane region" description="Helical" evidence="6">
    <location>
        <begin position="87"/>
        <end position="110"/>
    </location>
</feature>
<dbReference type="AlphaFoldDB" id="A0A430S7B0"/>
<dbReference type="CDD" id="cd06579">
    <property type="entry name" value="TM_PBP1_transp_AraH_like"/>
    <property type="match status" value="1"/>
</dbReference>
<feature type="transmembrane region" description="Helical" evidence="6">
    <location>
        <begin position="40"/>
        <end position="59"/>
    </location>
</feature>
<comment type="subcellular location">
    <subcellularLocation>
        <location evidence="1">Cell membrane</location>
        <topology evidence="1">Multi-pass membrane protein</topology>
    </subcellularLocation>
</comment>
<dbReference type="Pfam" id="PF02653">
    <property type="entry name" value="BPD_transp_2"/>
    <property type="match status" value="1"/>
</dbReference>
<keyword evidence="3 6" id="KW-0812">Transmembrane</keyword>
<evidence type="ECO:0000313" key="8">
    <source>
        <dbReference type="EMBL" id="RTI04228.1"/>
    </source>
</evidence>